<dbReference type="InterPro" id="IPR006638">
    <property type="entry name" value="Elp3/MiaA/NifB-like_rSAM"/>
</dbReference>
<reference evidence="5 6" key="1">
    <citation type="submission" date="2019-05" db="EMBL/GenBank/DDBJ databases">
        <authorList>
            <person name="Narsing Rao M.P."/>
            <person name="Li W.J."/>
        </authorList>
    </citation>
    <scope>NUCLEOTIDE SEQUENCE [LARGE SCALE GENOMIC DNA]</scope>
    <source>
        <strain evidence="5 6">SYSU_K30003</strain>
    </source>
</reference>
<evidence type="ECO:0000313" key="6">
    <source>
        <dbReference type="Proteomes" id="UP000309676"/>
    </source>
</evidence>
<keyword evidence="6" id="KW-1185">Reference proteome</keyword>
<dbReference type="InterPro" id="IPR007197">
    <property type="entry name" value="rSAM"/>
</dbReference>
<evidence type="ECO:0000256" key="1">
    <source>
        <dbReference type="ARBA" id="ARBA00022723"/>
    </source>
</evidence>
<dbReference type="SFLD" id="SFLDS00029">
    <property type="entry name" value="Radical_SAM"/>
    <property type="match status" value="1"/>
</dbReference>
<evidence type="ECO:0000259" key="4">
    <source>
        <dbReference type="SMART" id="SM00729"/>
    </source>
</evidence>
<dbReference type="SUPFAM" id="SSF102114">
    <property type="entry name" value="Radical SAM enzymes"/>
    <property type="match status" value="1"/>
</dbReference>
<dbReference type="GO" id="GO:0003824">
    <property type="term" value="F:catalytic activity"/>
    <property type="evidence" value="ECO:0007669"/>
    <property type="project" value="InterPro"/>
</dbReference>
<dbReference type="AlphaFoldDB" id="A0A5R9G4R0"/>
<dbReference type="Pfam" id="PF04055">
    <property type="entry name" value="Radical_SAM"/>
    <property type="match status" value="1"/>
</dbReference>
<dbReference type="InterPro" id="IPR040086">
    <property type="entry name" value="MJ0683-like"/>
</dbReference>
<dbReference type="InterPro" id="IPR058240">
    <property type="entry name" value="rSAM_sf"/>
</dbReference>
<keyword evidence="2" id="KW-0408">Iron</keyword>
<dbReference type="EMBL" id="VCIW01000009">
    <property type="protein sequence ID" value="TLS51352.1"/>
    <property type="molecule type" value="Genomic_DNA"/>
</dbReference>
<accession>A0A5R9G4R0</accession>
<dbReference type="Gene3D" id="3.80.30.30">
    <property type="match status" value="1"/>
</dbReference>
<evidence type="ECO:0000256" key="3">
    <source>
        <dbReference type="ARBA" id="ARBA00023014"/>
    </source>
</evidence>
<dbReference type="Proteomes" id="UP000309676">
    <property type="component" value="Unassembled WGS sequence"/>
</dbReference>
<organism evidence="5 6">
    <name type="scientific">Paenibacillus antri</name>
    <dbReference type="NCBI Taxonomy" id="2582848"/>
    <lineage>
        <taxon>Bacteria</taxon>
        <taxon>Bacillati</taxon>
        <taxon>Bacillota</taxon>
        <taxon>Bacilli</taxon>
        <taxon>Bacillales</taxon>
        <taxon>Paenibacillaceae</taxon>
        <taxon>Paenibacillus</taxon>
    </lineage>
</organism>
<protein>
    <submittedName>
        <fullName evidence="5">Radical SAM protein</fullName>
    </submittedName>
</protein>
<name>A0A5R9G4R0_9BACL</name>
<gene>
    <name evidence="5" type="ORF">FE782_14640</name>
</gene>
<dbReference type="SFLD" id="SFLDG01084">
    <property type="entry name" value="Uncharacterised_Radical_SAM_Su"/>
    <property type="match status" value="1"/>
</dbReference>
<dbReference type="PANTHER" id="PTHR43432">
    <property type="entry name" value="SLR0285 PROTEIN"/>
    <property type="match status" value="1"/>
</dbReference>
<dbReference type="OrthoDB" id="9785699at2"/>
<keyword evidence="1" id="KW-0479">Metal-binding</keyword>
<evidence type="ECO:0000256" key="2">
    <source>
        <dbReference type="ARBA" id="ARBA00023004"/>
    </source>
</evidence>
<dbReference type="RefSeq" id="WP_138194964.1">
    <property type="nucleotide sequence ID" value="NZ_VCIW01000009.1"/>
</dbReference>
<dbReference type="GO" id="GO:0046872">
    <property type="term" value="F:metal ion binding"/>
    <property type="evidence" value="ECO:0007669"/>
    <property type="project" value="UniProtKB-KW"/>
</dbReference>
<dbReference type="PANTHER" id="PTHR43432:SF5">
    <property type="entry name" value="ELP3_MIAA_NIFB-LIKE RADICAL SAM CORE DOMAIN-CONTAINING PROTEIN"/>
    <property type="match status" value="1"/>
</dbReference>
<sequence length="315" mass="35115">MTTKQFESVTAKLVLNRVKVERMPFDWSLNPYRGCAHGCSFCYARAFQTFLGKEATDEFQHHIFIKENAAEALESQLRTFGRRHGLRDTDVGPRIGPVAVGTATDPYQPIEAKARQTRRCLQVLARYRVPTSVTTRSPLVLRDLDVLRDVDVTSINISVNTLDAAIARKLEPASPHPAGRMRAVRALANAGFPVGIFVAPILPLLTDGEETLDALFAESKAQGAGFAMTSLLRLSPDVKMWYYHTLEMHFPELIQPYARLYRNAYVERSYADKMKRRIEAVSARHGLPEPAPVLRPSAAAPAPAKPLPEQLSFAF</sequence>
<dbReference type="SMART" id="SM00729">
    <property type="entry name" value="Elp3"/>
    <property type="match status" value="1"/>
</dbReference>
<comment type="caution">
    <text evidence="5">The sequence shown here is derived from an EMBL/GenBank/DDBJ whole genome shotgun (WGS) entry which is preliminary data.</text>
</comment>
<keyword evidence="3" id="KW-0411">Iron-sulfur</keyword>
<dbReference type="GO" id="GO:0051536">
    <property type="term" value="F:iron-sulfur cluster binding"/>
    <property type="evidence" value="ECO:0007669"/>
    <property type="project" value="UniProtKB-KW"/>
</dbReference>
<feature type="domain" description="Elp3/MiaA/NifB-like radical SAM core" evidence="4">
    <location>
        <begin position="25"/>
        <end position="259"/>
    </location>
</feature>
<proteinExistence type="predicted"/>
<evidence type="ECO:0000313" key="5">
    <source>
        <dbReference type="EMBL" id="TLS51352.1"/>
    </source>
</evidence>
<dbReference type="CDD" id="cd01335">
    <property type="entry name" value="Radical_SAM"/>
    <property type="match status" value="1"/>
</dbReference>